<proteinExistence type="predicted"/>
<keyword evidence="3" id="KW-1185">Reference proteome</keyword>
<gene>
    <name evidence="2" type="ORF">AWW66_03230</name>
</gene>
<keyword evidence="1" id="KW-0472">Membrane</keyword>
<reference evidence="2 3" key="1">
    <citation type="submission" date="2016-01" db="EMBL/GenBank/DDBJ databases">
        <title>Whole genome sequence and analysis of Micromonospora rosaria DSM 803, which can produce antibacterial substance rosamicin.</title>
        <authorList>
            <person name="Yang H."/>
            <person name="He X."/>
            <person name="Zhu D."/>
        </authorList>
    </citation>
    <scope>NUCLEOTIDE SEQUENCE [LARGE SCALE GENOMIC DNA]</scope>
    <source>
        <strain evidence="2 3">DSM 803</strain>
    </source>
</reference>
<protein>
    <submittedName>
        <fullName evidence="2">Uncharacterized protein</fullName>
    </submittedName>
</protein>
<dbReference type="EMBL" id="LRQV01000006">
    <property type="protein sequence ID" value="KXK63339.1"/>
    <property type="molecule type" value="Genomic_DNA"/>
</dbReference>
<evidence type="ECO:0000313" key="2">
    <source>
        <dbReference type="EMBL" id="KXK63339.1"/>
    </source>
</evidence>
<sequence length="82" mass="9684">MSAWTWAWLAWFAWFAVVEGMALFNSRPGDTLSEHVWAWFGTQRRRPGEPERPRSGWTQLRRFLLIAFMAWLSAHFITGGWV</sequence>
<feature type="transmembrane region" description="Helical" evidence="1">
    <location>
        <begin position="63"/>
        <end position="81"/>
    </location>
</feature>
<evidence type="ECO:0000313" key="3">
    <source>
        <dbReference type="Proteomes" id="UP000070620"/>
    </source>
</evidence>
<keyword evidence="1" id="KW-1133">Transmembrane helix</keyword>
<comment type="caution">
    <text evidence="2">The sequence shown here is derived from an EMBL/GenBank/DDBJ whole genome shotgun (WGS) entry which is preliminary data.</text>
</comment>
<dbReference type="RefSeq" id="WP_067359793.1">
    <property type="nucleotide sequence ID" value="NZ_JBIUBN010000003.1"/>
</dbReference>
<accession>A0A136PXY4</accession>
<keyword evidence="1" id="KW-0812">Transmembrane</keyword>
<organism evidence="2 3">
    <name type="scientific">Micromonospora rosaria</name>
    <dbReference type="NCBI Taxonomy" id="47874"/>
    <lineage>
        <taxon>Bacteria</taxon>
        <taxon>Bacillati</taxon>
        <taxon>Actinomycetota</taxon>
        <taxon>Actinomycetes</taxon>
        <taxon>Micromonosporales</taxon>
        <taxon>Micromonosporaceae</taxon>
        <taxon>Micromonospora</taxon>
    </lineage>
</organism>
<feature type="transmembrane region" description="Helical" evidence="1">
    <location>
        <begin position="6"/>
        <end position="24"/>
    </location>
</feature>
<name>A0A136PXY4_9ACTN</name>
<dbReference type="AlphaFoldDB" id="A0A136PXY4"/>
<dbReference type="Proteomes" id="UP000070620">
    <property type="component" value="Unassembled WGS sequence"/>
</dbReference>
<evidence type="ECO:0000256" key="1">
    <source>
        <dbReference type="SAM" id="Phobius"/>
    </source>
</evidence>